<dbReference type="InterPro" id="IPR003593">
    <property type="entry name" value="AAA+_ATPase"/>
</dbReference>
<dbReference type="PROSITE" id="PS00211">
    <property type="entry name" value="ABC_TRANSPORTER_1"/>
    <property type="match status" value="1"/>
</dbReference>
<organism evidence="6 7">
    <name type="scientific">Deinococcus rubellus</name>
    <dbReference type="NCBI Taxonomy" id="1889240"/>
    <lineage>
        <taxon>Bacteria</taxon>
        <taxon>Thermotogati</taxon>
        <taxon>Deinococcota</taxon>
        <taxon>Deinococci</taxon>
        <taxon>Deinococcales</taxon>
        <taxon>Deinococcaceae</taxon>
        <taxon>Deinococcus</taxon>
    </lineage>
</organism>
<evidence type="ECO:0000256" key="4">
    <source>
        <dbReference type="ARBA" id="ARBA00022840"/>
    </source>
</evidence>
<dbReference type="PROSITE" id="PS50893">
    <property type="entry name" value="ABC_TRANSPORTER_2"/>
    <property type="match status" value="2"/>
</dbReference>
<dbReference type="InterPro" id="IPR017871">
    <property type="entry name" value="ABC_transporter-like_CS"/>
</dbReference>
<dbReference type="Proteomes" id="UP001060261">
    <property type="component" value="Chromosome"/>
</dbReference>
<dbReference type="PANTHER" id="PTHR43790">
    <property type="entry name" value="CARBOHYDRATE TRANSPORT ATP-BINDING PROTEIN MG119-RELATED"/>
    <property type="match status" value="1"/>
</dbReference>
<dbReference type="Pfam" id="PF00005">
    <property type="entry name" value="ABC_tran"/>
    <property type="match status" value="2"/>
</dbReference>
<evidence type="ECO:0000256" key="3">
    <source>
        <dbReference type="ARBA" id="ARBA00022741"/>
    </source>
</evidence>
<dbReference type="InterPro" id="IPR050107">
    <property type="entry name" value="ABC_carbohydrate_import_ATPase"/>
</dbReference>
<keyword evidence="3" id="KW-0547">Nucleotide-binding</keyword>
<proteinExistence type="predicted"/>
<feature type="domain" description="ABC transporter" evidence="5">
    <location>
        <begin position="7"/>
        <end position="241"/>
    </location>
</feature>
<evidence type="ECO:0000313" key="6">
    <source>
        <dbReference type="EMBL" id="UWX64451.1"/>
    </source>
</evidence>
<dbReference type="SMART" id="SM00382">
    <property type="entry name" value="AAA"/>
    <property type="match status" value="2"/>
</dbReference>
<evidence type="ECO:0000313" key="7">
    <source>
        <dbReference type="Proteomes" id="UP001060261"/>
    </source>
</evidence>
<reference evidence="6" key="1">
    <citation type="submission" date="2022-09" db="EMBL/GenBank/DDBJ databases">
        <title>genome sequence of Deinococcus rubellus.</title>
        <authorList>
            <person name="Srinivasan S."/>
        </authorList>
    </citation>
    <scope>NUCLEOTIDE SEQUENCE</scope>
    <source>
        <strain evidence="6">Ant6</strain>
    </source>
</reference>
<dbReference type="PANTHER" id="PTHR43790:SF9">
    <property type="entry name" value="GALACTOFURANOSE TRANSPORTER ATP-BINDING PROTEIN YTFR"/>
    <property type="match status" value="1"/>
</dbReference>
<protein>
    <submittedName>
        <fullName evidence="6">Sugar ABC transporter ATP-binding protein</fullName>
    </submittedName>
</protein>
<sequence length="511" mass="54631">MSQLPAAEFINVTKAFGPVQVLHGVSFAIAAGEIHALIGENGAGKSTLMKILGGYQPPTSGEVLLSGQPAHFGSSRDAEEEGVVLIHQEFNLADDLTVAQNVFLGRELGGALLNDAAMNREAAAALARLGVPIAPTRKVRELSVPQKQLVEIAKALARDARLLIMDEPTASLTVRETDVLFDLIRKLRSAGVTILYISHKLEEVKALADTVTVLRDGAVVSSGPAGELTPHEMANRMVGRELEDMFPPKGQPGEQELLHVEALSVPGWAQDISFTLHAGEVLGLAGLVGSGRTELFEGLLGLRPRTLGEVRIAGKAVRLRSPGDAARAGLVYLSEDRKGKGLLVDFKLRPNLTLTTLQHYAHPFLDIGAEQAALERAARDYNIRTGRLDVEARLLSGGNQQKLALARILEADPQVIVLDEPTRGVDVGAKREIYLLIQRLAESGKGVIVISSELGELLGLSQRLLVVREGRIVGELSGEEINEQEVIQYATGLKVAVPKATGSSIKSLESA</sequence>
<dbReference type="GO" id="GO:0005524">
    <property type="term" value="F:ATP binding"/>
    <property type="evidence" value="ECO:0007669"/>
    <property type="project" value="UniProtKB-KW"/>
</dbReference>
<name>A0ABY5YHP8_9DEIO</name>
<gene>
    <name evidence="6" type="ORF">N0D28_01925</name>
</gene>
<dbReference type="RefSeq" id="WP_260560725.1">
    <property type="nucleotide sequence ID" value="NZ_BAABEC010000076.1"/>
</dbReference>
<keyword evidence="7" id="KW-1185">Reference proteome</keyword>
<dbReference type="CDD" id="cd03215">
    <property type="entry name" value="ABC_Carb_Monos_II"/>
    <property type="match status" value="1"/>
</dbReference>
<dbReference type="InterPro" id="IPR027417">
    <property type="entry name" value="P-loop_NTPase"/>
</dbReference>
<dbReference type="InterPro" id="IPR003439">
    <property type="entry name" value="ABC_transporter-like_ATP-bd"/>
</dbReference>
<evidence type="ECO:0000256" key="2">
    <source>
        <dbReference type="ARBA" id="ARBA00022737"/>
    </source>
</evidence>
<feature type="domain" description="ABC transporter" evidence="5">
    <location>
        <begin position="240"/>
        <end position="494"/>
    </location>
</feature>
<evidence type="ECO:0000256" key="1">
    <source>
        <dbReference type="ARBA" id="ARBA00022448"/>
    </source>
</evidence>
<keyword evidence="2" id="KW-0677">Repeat</keyword>
<keyword evidence="4 6" id="KW-0067">ATP-binding</keyword>
<dbReference type="SUPFAM" id="SSF52540">
    <property type="entry name" value="P-loop containing nucleoside triphosphate hydrolases"/>
    <property type="match status" value="2"/>
</dbReference>
<accession>A0ABY5YHP8</accession>
<dbReference type="Gene3D" id="3.40.50.300">
    <property type="entry name" value="P-loop containing nucleotide triphosphate hydrolases"/>
    <property type="match status" value="2"/>
</dbReference>
<keyword evidence="1" id="KW-0813">Transport</keyword>
<dbReference type="CDD" id="cd03216">
    <property type="entry name" value="ABC_Carb_Monos_I"/>
    <property type="match status" value="1"/>
</dbReference>
<dbReference type="EMBL" id="CP104213">
    <property type="protein sequence ID" value="UWX64451.1"/>
    <property type="molecule type" value="Genomic_DNA"/>
</dbReference>
<evidence type="ECO:0000259" key="5">
    <source>
        <dbReference type="PROSITE" id="PS50893"/>
    </source>
</evidence>